<keyword evidence="1" id="KW-0472">Membrane</keyword>
<keyword evidence="1" id="KW-0812">Transmembrane</keyword>
<feature type="transmembrane region" description="Helical" evidence="1">
    <location>
        <begin position="29"/>
        <end position="47"/>
    </location>
</feature>
<sequence>MGLGIGMLAAVLKVTSVNGFRTGWQGVPIYLAVASVMGRIAGCKVILRDDALLVVNPLRTHIVPKVLIRGASVSDDGTLEVNLDEDRSIAAFAFGGSLVDRFRKTSSGAEQEINSWLRSGRAASDAEADLRVRWTRCMPADLAFVLCGVVAGAGAIWMALSSGA</sequence>
<evidence type="ECO:0008006" key="4">
    <source>
        <dbReference type="Google" id="ProtNLM"/>
    </source>
</evidence>
<reference evidence="2 3" key="1">
    <citation type="submission" date="2024-06" db="EMBL/GenBank/DDBJ databases">
        <title>The Natural Products Discovery Center: Release of the First 8490 Sequenced Strains for Exploring Actinobacteria Biosynthetic Diversity.</title>
        <authorList>
            <person name="Kalkreuter E."/>
            <person name="Kautsar S.A."/>
            <person name="Yang D."/>
            <person name="Bader C.D."/>
            <person name="Teijaro C.N."/>
            <person name="Fluegel L."/>
            <person name="Davis C.M."/>
            <person name="Simpson J.R."/>
            <person name="Lauterbach L."/>
            <person name="Steele A.D."/>
            <person name="Gui C."/>
            <person name="Meng S."/>
            <person name="Li G."/>
            <person name="Viehrig K."/>
            <person name="Ye F."/>
            <person name="Su P."/>
            <person name="Kiefer A.F."/>
            <person name="Nichols A."/>
            <person name="Cepeda A.J."/>
            <person name="Yan W."/>
            <person name="Fan B."/>
            <person name="Jiang Y."/>
            <person name="Adhikari A."/>
            <person name="Zheng C.-J."/>
            <person name="Schuster L."/>
            <person name="Cowan T.M."/>
            <person name="Smanski M.J."/>
            <person name="Chevrette M.G."/>
            <person name="De Carvalho L.P.S."/>
            <person name="Shen B."/>
        </authorList>
    </citation>
    <scope>NUCLEOTIDE SEQUENCE [LARGE SCALE GENOMIC DNA]</scope>
    <source>
        <strain evidence="2 3">NPDC019583</strain>
    </source>
</reference>
<proteinExistence type="predicted"/>
<accession>A0ABV2XMK1</accession>
<evidence type="ECO:0000313" key="2">
    <source>
        <dbReference type="EMBL" id="MEU2265228.1"/>
    </source>
</evidence>
<evidence type="ECO:0000256" key="1">
    <source>
        <dbReference type="SAM" id="Phobius"/>
    </source>
</evidence>
<dbReference type="RefSeq" id="WP_359784699.1">
    <property type="nucleotide sequence ID" value="NZ_JBEYBN010000002.1"/>
</dbReference>
<comment type="caution">
    <text evidence="2">The sequence shown here is derived from an EMBL/GenBank/DDBJ whole genome shotgun (WGS) entry which is preliminary data.</text>
</comment>
<organism evidence="2 3">
    <name type="scientific">Streptomyces olindensis</name>
    <dbReference type="NCBI Taxonomy" id="358823"/>
    <lineage>
        <taxon>Bacteria</taxon>
        <taxon>Bacillati</taxon>
        <taxon>Actinomycetota</taxon>
        <taxon>Actinomycetes</taxon>
        <taxon>Kitasatosporales</taxon>
        <taxon>Streptomycetaceae</taxon>
        <taxon>Streptomyces</taxon>
    </lineage>
</organism>
<gene>
    <name evidence="2" type="ORF">ABZ568_02000</name>
</gene>
<feature type="transmembrane region" description="Helical" evidence="1">
    <location>
        <begin position="140"/>
        <end position="160"/>
    </location>
</feature>
<protein>
    <recommendedName>
        <fullName evidence="4">PH domain-containing protein</fullName>
    </recommendedName>
</protein>
<keyword evidence="1" id="KW-1133">Transmembrane helix</keyword>
<evidence type="ECO:0000313" key="3">
    <source>
        <dbReference type="Proteomes" id="UP001550603"/>
    </source>
</evidence>
<dbReference type="EMBL" id="JBEYBN010000002">
    <property type="protein sequence ID" value="MEU2265228.1"/>
    <property type="molecule type" value="Genomic_DNA"/>
</dbReference>
<name>A0ABV2XMK1_9ACTN</name>
<dbReference type="Proteomes" id="UP001550603">
    <property type="component" value="Unassembled WGS sequence"/>
</dbReference>
<keyword evidence="3" id="KW-1185">Reference proteome</keyword>